<reference evidence="4" key="1">
    <citation type="submission" date="2024-05" db="EMBL/GenBank/DDBJ databases">
        <title>Herbiconiux sp. A18JL235.</title>
        <authorList>
            <person name="Zhang G."/>
        </authorList>
    </citation>
    <scope>NUCLEOTIDE SEQUENCE</scope>
    <source>
        <strain evidence="4">A18JL235</strain>
    </source>
</reference>
<dbReference type="Gene3D" id="3.40.630.30">
    <property type="match status" value="1"/>
</dbReference>
<dbReference type="InterPro" id="IPR016181">
    <property type="entry name" value="Acyl_CoA_acyltransferase"/>
</dbReference>
<name>A0AB39BLV3_9MICO</name>
<dbReference type="RefSeq" id="WP_368499601.1">
    <property type="nucleotide sequence ID" value="NZ_CP162511.1"/>
</dbReference>
<sequence length="157" mass="17193">MRIRTGDVSAPAERALLDDYFAYRAAAFPTAGGYSVAHPDPAAFEPPAGVFLVVEDDAGVAVGCGGIRMLPSTEAETVRYEVKHVWIDPAARSHGWATELLLELERRALELGATELVLDTHHTLEAAARLYSRLGYLPTTPYNTNPNATRWYRKPLA</sequence>
<dbReference type="Pfam" id="PF00583">
    <property type="entry name" value="Acetyltransf_1"/>
    <property type="match status" value="1"/>
</dbReference>
<evidence type="ECO:0000259" key="3">
    <source>
        <dbReference type="PROSITE" id="PS51186"/>
    </source>
</evidence>
<dbReference type="SUPFAM" id="SSF55729">
    <property type="entry name" value="Acyl-CoA N-acyltransferases (Nat)"/>
    <property type="match status" value="1"/>
</dbReference>
<dbReference type="EMBL" id="CP162511">
    <property type="protein sequence ID" value="XDI07224.1"/>
    <property type="molecule type" value="Genomic_DNA"/>
</dbReference>
<accession>A0AB39BLV3</accession>
<dbReference type="GO" id="GO:0016747">
    <property type="term" value="F:acyltransferase activity, transferring groups other than amino-acyl groups"/>
    <property type="evidence" value="ECO:0007669"/>
    <property type="project" value="InterPro"/>
</dbReference>
<dbReference type="InterPro" id="IPR000182">
    <property type="entry name" value="GNAT_dom"/>
</dbReference>
<dbReference type="PANTHER" id="PTHR43877:SF2">
    <property type="entry name" value="AMINOALKYLPHOSPHONATE N-ACETYLTRANSFERASE-RELATED"/>
    <property type="match status" value="1"/>
</dbReference>
<evidence type="ECO:0000313" key="4">
    <source>
        <dbReference type="EMBL" id="XDI07224.1"/>
    </source>
</evidence>
<gene>
    <name evidence="4" type="ORF">ABFY20_09005</name>
</gene>
<proteinExistence type="predicted"/>
<evidence type="ECO:0000256" key="2">
    <source>
        <dbReference type="ARBA" id="ARBA00023315"/>
    </source>
</evidence>
<evidence type="ECO:0000256" key="1">
    <source>
        <dbReference type="ARBA" id="ARBA00022679"/>
    </source>
</evidence>
<dbReference type="PROSITE" id="PS51186">
    <property type="entry name" value="GNAT"/>
    <property type="match status" value="1"/>
</dbReference>
<dbReference type="PANTHER" id="PTHR43877">
    <property type="entry name" value="AMINOALKYLPHOSPHONATE N-ACETYLTRANSFERASE-RELATED-RELATED"/>
    <property type="match status" value="1"/>
</dbReference>
<keyword evidence="2 4" id="KW-0012">Acyltransferase</keyword>
<keyword evidence="1 4" id="KW-0808">Transferase</keyword>
<dbReference type="AlphaFoldDB" id="A0AB39BLV3"/>
<dbReference type="EC" id="2.3.-.-" evidence="4"/>
<dbReference type="InterPro" id="IPR050832">
    <property type="entry name" value="Bact_Acetyltransf"/>
</dbReference>
<feature type="domain" description="N-acetyltransferase" evidence="3">
    <location>
        <begin position="1"/>
        <end position="157"/>
    </location>
</feature>
<organism evidence="4">
    <name type="scientific">Herbiconiux sp. A18JL235</name>
    <dbReference type="NCBI Taxonomy" id="3152363"/>
    <lineage>
        <taxon>Bacteria</taxon>
        <taxon>Bacillati</taxon>
        <taxon>Actinomycetota</taxon>
        <taxon>Actinomycetes</taxon>
        <taxon>Micrococcales</taxon>
        <taxon>Microbacteriaceae</taxon>
        <taxon>Herbiconiux</taxon>
    </lineage>
</organism>
<protein>
    <submittedName>
        <fullName evidence="4">GNAT family N-acetyltransferase</fullName>
        <ecNumber evidence="4">2.3.-.-</ecNumber>
    </submittedName>
</protein>